<feature type="coiled-coil region" evidence="1">
    <location>
        <begin position="98"/>
        <end position="132"/>
    </location>
</feature>
<dbReference type="OrthoDB" id="7223883at2"/>
<organism evidence="3 4">
    <name type="scientific">Caballeronia udeis</name>
    <dbReference type="NCBI Taxonomy" id="1232866"/>
    <lineage>
        <taxon>Bacteria</taxon>
        <taxon>Pseudomonadati</taxon>
        <taxon>Pseudomonadota</taxon>
        <taxon>Betaproteobacteria</taxon>
        <taxon>Burkholderiales</taxon>
        <taxon>Burkholderiaceae</taxon>
        <taxon>Caballeronia</taxon>
    </lineage>
</organism>
<evidence type="ECO:0000256" key="1">
    <source>
        <dbReference type="SAM" id="Coils"/>
    </source>
</evidence>
<sequence length="224" mass="25122">MSNRRARPPDTLGRLFLDITGVLPDDASLLRMRRVSGALNLRDNDALWSMIAVLEYYTRLYEAMPDRIRRAGEGNFDAVRREAEVATDALMHQHRDALARCKATIQLAEEMIREHEVRYQAALAQLNEASIAVLADRMANRVARIACNRFVGAAAVAARDQRERMDSAVDIFERAIGGATKRVEASAERMERRFARTLRRLWTVAAILLVILVGAAAIVGEHLI</sequence>
<evidence type="ECO:0000256" key="2">
    <source>
        <dbReference type="SAM" id="Phobius"/>
    </source>
</evidence>
<evidence type="ECO:0000313" key="3">
    <source>
        <dbReference type="EMBL" id="SAL68950.1"/>
    </source>
</evidence>
<reference evidence="3 4" key="1">
    <citation type="submission" date="2016-01" db="EMBL/GenBank/DDBJ databases">
        <authorList>
            <person name="Oliw E.H."/>
        </authorList>
    </citation>
    <scope>NUCLEOTIDE SEQUENCE [LARGE SCALE GENOMIC DNA]</scope>
    <source>
        <strain evidence="3">LMG 27134</strain>
    </source>
</reference>
<keyword evidence="2" id="KW-0812">Transmembrane</keyword>
<dbReference type="Proteomes" id="UP000054683">
    <property type="component" value="Unassembled WGS sequence"/>
</dbReference>
<evidence type="ECO:0000313" key="4">
    <source>
        <dbReference type="Proteomes" id="UP000054683"/>
    </source>
</evidence>
<keyword evidence="1" id="KW-0175">Coiled coil</keyword>
<dbReference type="AlphaFoldDB" id="A0A158JKS3"/>
<protein>
    <submittedName>
        <fullName evidence="3">Uncharacterized protein</fullName>
    </submittedName>
</protein>
<dbReference type="EMBL" id="FCOK02000095">
    <property type="protein sequence ID" value="SAL68950.1"/>
    <property type="molecule type" value="Genomic_DNA"/>
</dbReference>
<accession>A0A158JKS3</accession>
<keyword evidence="2" id="KW-0472">Membrane</keyword>
<proteinExistence type="predicted"/>
<keyword evidence="2" id="KW-1133">Transmembrane helix</keyword>
<feature type="transmembrane region" description="Helical" evidence="2">
    <location>
        <begin position="201"/>
        <end position="220"/>
    </location>
</feature>
<dbReference type="RefSeq" id="WP_062092217.1">
    <property type="nucleotide sequence ID" value="NZ_FCOK02000095.1"/>
</dbReference>
<name>A0A158JKS3_9BURK</name>
<gene>
    <name evidence="3" type="ORF">AWB69_08116</name>
</gene>